<evidence type="ECO:0000313" key="2">
    <source>
        <dbReference type="Proteomes" id="UP000095287"/>
    </source>
</evidence>
<evidence type="ECO:0000256" key="1">
    <source>
        <dbReference type="SAM" id="MobiDB-lite"/>
    </source>
</evidence>
<reference evidence="3" key="1">
    <citation type="submission" date="2016-11" db="UniProtKB">
        <authorList>
            <consortium name="WormBaseParasite"/>
        </authorList>
    </citation>
    <scope>IDENTIFICATION</scope>
</reference>
<name>A0A1I7YZ82_9BILA</name>
<proteinExistence type="predicted"/>
<dbReference type="WBParaSite" id="L893_g21013.t1">
    <property type="protein sequence ID" value="L893_g21013.t1"/>
    <property type="gene ID" value="L893_g21013"/>
</dbReference>
<dbReference type="Proteomes" id="UP000095287">
    <property type="component" value="Unplaced"/>
</dbReference>
<sequence length="83" mass="9058">MICPIFLGNMKDVVLQENVINDILAKIVQCCSMARGAAAPRRQARFIDPKGAGRNDAPRRPGGDLIGDKPEARYEPVSCSKMD</sequence>
<feature type="compositionally biased region" description="Basic and acidic residues" evidence="1">
    <location>
        <begin position="45"/>
        <end position="74"/>
    </location>
</feature>
<organism evidence="2 3">
    <name type="scientific">Steinernema glaseri</name>
    <dbReference type="NCBI Taxonomy" id="37863"/>
    <lineage>
        <taxon>Eukaryota</taxon>
        <taxon>Metazoa</taxon>
        <taxon>Ecdysozoa</taxon>
        <taxon>Nematoda</taxon>
        <taxon>Chromadorea</taxon>
        <taxon>Rhabditida</taxon>
        <taxon>Tylenchina</taxon>
        <taxon>Panagrolaimomorpha</taxon>
        <taxon>Strongyloidoidea</taxon>
        <taxon>Steinernematidae</taxon>
        <taxon>Steinernema</taxon>
    </lineage>
</organism>
<keyword evidence="2" id="KW-1185">Reference proteome</keyword>
<evidence type="ECO:0000313" key="3">
    <source>
        <dbReference type="WBParaSite" id="L893_g21013.t1"/>
    </source>
</evidence>
<dbReference type="AlphaFoldDB" id="A0A1I7YZ82"/>
<protein>
    <submittedName>
        <fullName evidence="3">Uncharacterized protein</fullName>
    </submittedName>
</protein>
<accession>A0A1I7YZ82</accession>
<feature type="region of interest" description="Disordered" evidence="1">
    <location>
        <begin position="41"/>
        <end position="83"/>
    </location>
</feature>